<dbReference type="InterPro" id="IPR015943">
    <property type="entry name" value="WD40/YVTN_repeat-like_dom_sf"/>
</dbReference>
<evidence type="ECO:0000256" key="4">
    <source>
        <dbReference type="ARBA" id="ARBA00007410"/>
    </source>
</evidence>
<feature type="transmembrane region" description="Helical" evidence="22">
    <location>
        <begin position="440"/>
        <end position="466"/>
    </location>
</feature>
<dbReference type="Pfam" id="PF12349">
    <property type="entry name" value="Sterol-sensing"/>
    <property type="match status" value="1"/>
</dbReference>
<dbReference type="AlphaFoldDB" id="A0A484FYB2"/>
<evidence type="ECO:0000256" key="2">
    <source>
        <dbReference type="ARBA" id="ARBA00004557"/>
    </source>
</evidence>
<keyword evidence="19" id="KW-0968">Cytoplasmic vesicle</keyword>
<comment type="function">
    <text evidence="20">Escort protein required for cholesterol as well as lipid homeostasis. Regulates export of the SCAP-SREBP complex from the endoplasmic reticulum to the Golgi upon low cholesterol, thereby regulating the processing of sterol regulatory element-binding proteins (SREBPs) SREBF1/SREBP1 and SREBF2/SREBP2. At high sterol concentrations, formation of a ternary complex with INSIG (INSIG1 or INSIG2) leads to mask the ER export signal in SCAP, promoting retention of the complex in the endoplasmic reticulum. Low sterol concentrations trigger release of INSIG, a conformational change in the SSD domain of SCAP, unmasking of the ER export signal, promoting recruitment into COPII-coated vesicles and transport of the SCAP-SREBP to the Golgi: in the Golgi, SREBPs are then processed, releasing the transcription factor fragment of SREBPs from the membrane, its import into the nucleus and up-regulation of LDLR, INSIG1 and the mevalonate pathway. Binds cholesterol via its SSD domain.</text>
</comment>
<keyword evidence="15 22" id="KW-0472">Membrane</keyword>
<feature type="transmembrane region" description="Helical" evidence="22">
    <location>
        <begin position="70"/>
        <end position="96"/>
    </location>
</feature>
<keyword evidence="16" id="KW-1207">Sterol metabolism</keyword>
<dbReference type="InterPro" id="IPR036322">
    <property type="entry name" value="WD40_repeat_dom_sf"/>
</dbReference>
<dbReference type="GO" id="GO:0045540">
    <property type="term" value="P:regulation of cholesterol biosynthetic process"/>
    <property type="evidence" value="ECO:0007669"/>
    <property type="project" value="TreeGrafter"/>
</dbReference>
<evidence type="ECO:0000256" key="20">
    <source>
        <dbReference type="ARBA" id="ARBA00045958"/>
    </source>
</evidence>
<dbReference type="Gene3D" id="2.130.10.10">
    <property type="entry name" value="YVTN repeat-like/Quinoprotein amine dehydrogenase"/>
    <property type="match status" value="1"/>
</dbReference>
<keyword evidence="9" id="KW-0677">Repeat</keyword>
<evidence type="ECO:0000256" key="17">
    <source>
        <dbReference type="ARBA" id="ARBA00023180"/>
    </source>
</evidence>
<dbReference type="InterPro" id="IPR000731">
    <property type="entry name" value="SSD"/>
</dbReference>
<evidence type="ECO:0000256" key="14">
    <source>
        <dbReference type="ARBA" id="ARBA00023121"/>
    </source>
</evidence>
<feature type="transmembrane region" description="Helical" evidence="22">
    <location>
        <begin position="538"/>
        <end position="565"/>
    </location>
</feature>
<dbReference type="PROSITE" id="PS50082">
    <property type="entry name" value="WD_REPEATS_2"/>
    <property type="match status" value="1"/>
</dbReference>
<reference evidence="25" key="1">
    <citation type="journal article" date="2013" name="New Phytol.">
        <title>Comparative genomic and transcriptomic analyses reveal the hemibiotrophic stage shift of Colletotrichum fungi.</title>
        <authorList>
            <person name="Gan P."/>
            <person name="Ikeda K."/>
            <person name="Irieda H."/>
            <person name="Narusaka M."/>
            <person name="O'Connell R.J."/>
            <person name="Narusaka Y."/>
            <person name="Takano Y."/>
            <person name="Kubo Y."/>
            <person name="Shirasu K."/>
        </authorList>
    </citation>
    <scope>NUCLEOTIDE SEQUENCE [LARGE SCALE GENOMIC DNA]</scope>
    <source>
        <strain evidence="25">104-T / ATCC 96160 / CBS 514.97 / LARS 414 / MAFF 240422</strain>
    </source>
</reference>
<evidence type="ECO:0000256" key="22">
    <source>
        <dbReference type="SAM" id="Phobius"/>
    </source>
</evidence>
<evidence type="ECO:0000256" key="13">
    <source>
        <dbReference type="ARBA" id="ARBA00023098"/>
    </source>
</evidence>
<comment type="similarity">
    <text evidence="4">Belongs to the WD repeat SCAP family.</text>
</comment>
<keyword evidence="8 22" id="KW-0812">Transmembrane</keyword>
<keyword evidence="18" id="KW-0753">Steroid metabolism</keyword>
<dbReference type="PANTHER" id="PTHR46378">
    <property type="entry name" value="STEROL REGULATORY ELEMENT-BINDING PROTEIN CLEAVAGE-ACTIVATING PROTEIN"/>
    <property type="match status" value="1"/>
</dbReference>
<dbReference type="GO" id="GO:0000139">
    <property type="term" value="C:Golgi membrane"/>
    <property type="evidence" value="ECO:0007669"/>
    <property type="project" value="UniProtKB-SubCell"/>
</dbReference>
<evidence type="ECO:0000256" key="12">
    <source>
        <dbReference type="ARBA" id="ARBA00023034"/>
    </source>
</evidence>
<evidence type="ECO:0000313" key="25">
    <source>
        <dbReference type="Proteomes" id="UP000014480"/>
    </source>
</evidence>
<evidence type="ECO:0000256" key="21">
    <source>
        <dbReference type="PROSITE-ProRule" id="PRU00221"/>
    </source>
</evidence>
<keyword evidence="13" id="KW-0443">Lipid metabolism</keyword>
<evidence type="ECO:0000256" key="8">
    <source>
        <dbReference type="ARBA" id="ARBA00022692"/>
    </source>
</evidence>
<name>A0A484FYB2_COLOR</name>
<dbReference type="InterPro" id="IPR019775">
    <property type="entry name" value="WD40_repeat_CS"/>
</dbReference>
<dbReference type="InterPro" id="IPR030225">
    <property type="entry name" value="SCAP"/>
</dbReference>
<gene>
    <name evidence="24" type="primary">scp1</name>
    <name evidence="24" type="ORF">Cob_v004578</name>
</gene>
<dbReference type="GO" id="GO:0032936">
    <property type="term" value="C:SREBP-SCAP complex"/>
    <property type="evidence" value="ECO:0007669"/>
    <property type="project" value="TreeGrafter"/>
</dbReference>
<dbReference type="GO" id="GO:0005789">
    <property type="term" value="C:endoplasmic reticulum membrane"/>
    <property type="evidence" value="ECO:0007669"/>
    <property type="project" value="UniProtKB-SubCell"/>
</dbReference>
<feature type="domain" description="SSD" evidence="23">
    <location>
        <begin position="409"/>
        <end position="567"/>
    </location>
</feature>
<evidence type="ECO:0000256" key="5">
    <source>
        <dbReference type="ARBA" id="ARBA00019541"/>
    </source>
</evidence>
<feature type="transmembrane region" description="Helical" evidence="22">
    <location>
        <begin position="410"/>
        <end position="428"/>
    </location>
</feature>
<dbReference type="InterPro" id="IPR001680">
    <property type="entry name" value="WD40_rpt"/>
</dbReference>
<protein>
    <recommendedName>
        <fullName evidence="5">Sterol regulatory element-binding protein cleavage-activating protein</fullName>
    </recommendedName>
</protein>
<accession>A0A484FYB2</accession>
<keyword evidence="17" id="KW-0325">Glycoprotein</keyword>
<dbReference type="GO" id="GO:0032934">
    <property type="term" value="F:sterol binding"/>
    <property type="evidence" value="ECO:0007669"/>
    <property type="project" value="InterPro"/>
</dbReference>
<keyword evidence="11 22" id="KW-1133">Transmembrane helix</keyword>
<evidence type="ECO:0000256" key="16">
    <source>
        <dbReference type="ARBA" id="ARBA00023166"/>
    </source>
</evidence>
<dbReference type="OrthoDB" id="1914839at2759"/>
<keyword evidence="14" id="KW-0446">Lipid-binding</keyword>
<sequence>MGIEPTSTYHATYLTLGLQTEARCPKFARGTLFGPPKRTLATYPSSSQPYFGVGAVSARLYLTSLAWRTWLGPVGFGLAATTSATSVAVVPVFGLLSAITRKWLHLTKESCRLLQAFLQPSPQMIWYLLYPLRGTTEAPLLSPTHPLRRAFARYGRYAARHVVTTLIISVAVAAILIYPFPYLYTSDLSNGASNLPHHVWTAAQPLNENSTEPDVIMRSIWVHGSYMKALDRDVLLGALELQDELLGPTEDFSPRRPVATTLRVHDSQADLAPSDRDSFHVVNGLTNQSWFFHSPLQYWACSTERISSDSDILLTVNERKTQPTSVNVTLRHSIVFSGKRFEDRKLLAADALVITLIHLRDSPVGRQWERKAEALATRMRNKWTAYPADGRSMSSQLYEFQFMPISVQDTVLLALAYGLASLYFLFSLSKLRAVKSKIGLIVTVFAQIVVSIMSSFTVCAVFRVDLSGIPQAAYPVVVLSMSLENIFRLINAVIMTPSENSTSSRVSRAFGETAHIALASSAQNVLILWGLSKVVSPGVSAFCTFVSVAILFDFFYLSTFFLAVLSVDVRRTELGDALAKASLKNHRYGFEQPPKTSWFEAVLQGKIALSTRIAGTVIMITFVLIAQWHFFENDTVYRLLRGLFRISRDTVNFNQPKNSILVDIHQARSPTSWLRLQDHESAREVINVIKPHSHSYIARVYDPLVFVLNGADRTPRMPERLLLPALYDFIDHHLKHFLVTVLFIISAVRLLMNYLLWGDDSESRRNDDIGDQPLLAIDSLPEEHALDVVLMTSSYDGHIISVGLDRSVRVWDVRSGISGYSLADVETPPENPFPVLAVATDKKSNWLALLSSRKVFLWNLVERRWGQSVPVDLNGQKPEGFFFGAPTFDYSSPLVIVRRNGTMTQIIPGALEPMEFTICKSPLISVRPLVQKSLPQGTSQLSILTASRKGCIHIATRREDDNWVSQSLDVHSVEDRDAYQVVPLSALGAFLVARSHSVDLVDAKTRNLIHTFETEPIQPRSLRCFHSSKRKPQCGSIGLLSFGIAYNHADSGDCIVHTYTCKEDGNLICFRNTSFPPSRSCSLWHDTIETKRQINNPGTWEVLPNGFLVGIRRDVYDGGSSSGESSPTTTGGLRRRMYQRLEKRPSRSSDNWEVWVASELGREEIYETKPLHSEYESGSHLIISELGPMVKVGTASVAVGFGNIIKLITVGHQHFEDLAEGENGDLLNLGSRRRKPTGVAHPRMKVPSWI</sequence>
<dbReference type="Proteomes" id="UP000014480">
    <property type="component" value="Unassembled WGS sequence"/>
</dbReference>
<evidence type="ECO:0000256" key="11">
    <source>
        <dbReference type="ARBA" id="ARBA00022989"/>
    </source>
</evidence>
<dbReference type="PANTHER" id="PTHR46378:SF1">
    <property type="entry name" value="STEROL REGULATORY ELEMENT-BINDING PROTEIN CLEAVAGE-ACTIVATING PROTEIN"/>
    <property type="match status" value="1"/>
</dbReference>
<dbReference type="EMBL" id="AMCV02000010">
    <property type="protein sequence ID" value="TDZ22504.1"/>
    <property type="molecule type" value="Genomic_DNA"/>
</dbReference>
<evidence type="ECO:0000256" key="1">
    <source>
        <dbReference type="ARBA" id="ARBA00004477"/>
    </source>
</evidence>
<dbReference type="STRING" id="1213857.A0A484FYB2"/>
<dbReference type="PROSITE" id="PS00678">
    <property type="entry name" value="WD_REPEATS_1"/>
    <property type="match status" value="1"/>
</dbReference>
<evidence type="ECO:0000259" key="23">
    <source>
        <dbReference type="PROSITE" id="PS50156"/>
    </source>
</evidence>
<evidence type="ECO:0000256" key="3">
    <source>
        <dbReference type="ARBA" id="ARBA00004653"/>
    </source>
</evidence>
<proteinExistence type="inferred from homology"/>
<dbReference type="GO" id="GO:0032933">
    <property type="term" value="P:SREBP signaling pathway"/>
    <property type="evidence" value="ECO:0007669"/>
    <property type="project" value="InterPro"/>
</dbReference>
<evidence type="ECO:0000256" key="10">
    <source>
        <dbReference type="ARBA" id="ARBA00022824"/>
    </source>
</evidence>
<reference evidence="25" key="2">
    <citation type="journal article" date="2019" name="Mol. Plant Microbe Interact.">
        <title>Genome sequence resources for four phytopathogenic fungi from the Colletotrichum orbiculare species complex.</title>
        <authorList>
            <person name="Gan P."/>
            <person name="Tsushima A."/>
            <person name="Narusaka M."/>
            <person name="Narusaka Y."/>
            <person name="Takano Y."/>
            <person name="Kubo Y."/>
            <person name="Shirasu K."/>
        </authorList>
    </citation>
    <scope>GENOME REANNOTATION</scope>
    <source>
        <strain evidence="25">104-T / ATCC 96160 / CBS 514.97 / LARS 414 / MAFF 240422</strain>
    </source>
</reference>
<dbReference type="PROSITE" id="PS50156">
    <property type="entry name" value="SSD"/>
    <property type="match status" value="1"/>
</dbReference>
<comment type="caution">
    <text evidence="24">The sequence shown here is derived from an EMBL/GenBank/DDBJ whole genome shotgun (WGS) entry which is preliminary data.</text>
</comment>
<feature type="repeat" description="WD" evidence="21">
    <location>
        <begin position="799"/>
        <end position="821"/>
    </location>
</feature>
<evidence type="ECO:0000256" key="7">
    <source>
        <dbReference type="ARBA" id="ARBA00022574"/>
    </source>
</evidence>
<evidence type="ECO:0000256" key="19">
    <source>
        <dbReference type="ARBA" id="ARBA00023329"/>
    </source>
</evidence>
<evidence type="ECO:0000256" key="15">
    <source>
        <dbReference type="ARBA" id="ARBA00023136"/>
    </source>
</evidence>
<evidence type="ECO:0000256" key="18">
    <source>
        <dbReference type="ARBA" id="ARBA00023221"/>
    </source>
</evidence>
<dbReference type="GO" id="GO:0012507">
    <property type="term" value="C:ER to Golgi transport vesicle membrane"/>
    <property type="evidence" value="ECO:0007669"/>
    <property type="project" value="UniProtKB-SubCell"/>
</dbReference>
<keyword evidence="6" id="KW-0153">Cholesterol metabolism</keyword>
<feature type="transmembrane region" description="Helical" evidence="22">
    <location>
        <begin position="613"/>
        <end position="631"/>
    </location>
</feature>
<keyword evidence="12" id="KW-0333">Golgi apparatus</keyword>
<dbReference type="SUPFAM" id="SSF50978">
    <property type="entry name" value="WD40 repeat-like"/>
    <property type="match status" value="1"/>
</dbReference>
<dbReference type="GO" id="GO:0008203">
    <property type="term" value="P:cholesterol metabolic process"/>
    <property type="evidence" value="ECO:0007669"/>
    <property type="project" value="UniProtKB-KW"/>
</dbReference>
<organism evidence="24 25">
    <name type="scientific">Colletotrichum orbiculare (strain 104-T / ATCC 96160 / CBS 514.97 / LARS 414 / MAFF 240422)</name>
    <name type="common">Cucumber anthracnose fungus</name>
    <name type="synonym">Colletotrichum lagenarium</name>
    <dbReference type="NCBI Taxonomy" id="1213857"/>
    <lineage>
        <taxon>Eukaryota</taxon>
        <taxon>Fungi</taxon>
        <taxon>Dikarya</taxon>
        <taxon>Ascomycota</taxon>
        <taxon>Pezizomycotina</taxon>
        <taxon>Sordariomycetes</taxon>
        <taxon>Hypocreomycetidae</taxon>
        <taxon>Glomerellales</taxon>
        <taxon>Glomerellaceae</taxon>
        <taxon>Colletotrichum</taxon>
        <taxon>Colletotrichum orbiculare species complex</taxon>
    </lineage>
</organism>
<keyword evidence="7 21" id="KW-0853">WD repeat</keyword>
<feature type="transmembrane region" description="Helical" evidence="22">
    <location>
        <begin position="157"/>
        <end position="180"/>
    </location>
</feature>
<keyword evidence="10" id="KW-0256">Endoplasmic reticulum</keyword>
<evidence type="ECO:0000313" key="24">
    <source>
        <dbReference type="EMBL" id="TDZ22504.1"/>
    </source>
</evidence>
<comment type="subcellular location">
    <subcellularLocation>
        <location evidence="2">Cytoplasmic vesicle</location>
        <location evidence="2">COPII-coated vesicle membrane</location>
        <topology evidence="2">Multi-pass membrane protein</topology>
    </subcellularLocation>
    <subcellularLocation>
        <location evidence="1">Endoplasmic reticulum membrane</location>
        <topology evidence="1">Multi-pass membrane protein</topology>
    </subcellularLocation>
    <subcellularLocation>
        <location evidence="3">Golgi apparatus membrane</location>
        <topology evidence="3">Multi-pass membrane protein</topology>
    </subcellularLocation>
</comment>
<evidence type="ECO:0000256" key="6">
    <source>
        <dbReference type="ARBA" id="ARBA00022548"/>
    </source>
</evidence>
<keyword evidence="25" id="KW-1185">Reference proteome</keyword>
<dbReference type="InterPro" id="IPR053958">
    <property type="entry name" value="HMGCR/SNAP/NPC1-like_SSD"/>
</dbReference>
<evidence type="ECO:0000256" key="9">
    <source>
        <dbReference type="ARBA" id="ARBA00022737"/>
    </source>
</evidence>